<dbReference type="RefSeq" id="WP_067577794.1">
    <property type="nucleotide sequence ID" value="NZ_JABMCZ010000003.1"/>
</dbReference>
<reference evidence="1 2" key="1">
    <citation type="submission" date="2016-04" db="EMBL/GenBank/DDBJ databases">
        <authorList>
            <person name="Evans L.H."/>
            <person name="Alamgir A."/>
            <person name="Owens N."/>
            <person name="Weber N.D."/>
            <person name="Virtaneva K."/>
            <person name="Barbian K."/>
            <person name="Babar A."/>
            <person name="Rosenke K."/>
        </authorList>
    </citation>
    <scope>NUCLEOTIDE SEQUENCE [LARGE SCALE GENOMIC DNA]</scope>
    <source>
        <strain evidence="1 2">IFM 0406</strain>
    </source>
</reference>
<dbReference type="InterPro" id="IPR011990">
    <property type="entry name" value="TPR-like_helical_dom_sf"/>
</dbReference>
<dbReference type="Gene3D" id="1.25.40.10">
    <property type="entry name" value="Tetratricopeptide repeat domain"/>
    <property type="match status" value="1"/>
</dbReference>
<dbReference type="InterPro" id="IPR010982">
    <property type="entry name" value="Lambda_DNA-bd_dom_sf"/>
</dbReference>
<organism evidence="1 2">
    <name type="scientific">Nocardia terpenica</name>
    <dbReference type="NCBI Taxonomy" id="455432"/>
    <lineage>
        <taxon>Bacteria</taxon>
        <taxon>Bacillati</taxon>
        <taxon>Actinomycetota</taxon>
        <taxon>Actinomycetes</taxon>
        <taxon>Mycobacteriales</taxon>
        <taxon>Nocardiaceae</taxon>
        <taxon>Nocardia</taxon>
    </lineage>
</organism>
<dbReference type="CDD" id="cd00093">
    <property type="entry name" value="HTH_XRE"/>
    <property type="match status" value="1"/>
</dbReference>
<dbReference type="AlphaFoldDB" id="A0A164JJP6"/>
<gene>
    <name evidence="1" type="ORF">AWN90_04105</name>
</gene>
<evidence type="ECO:0000313" key="2">
    <source>
        <dbReference type="Proteomes" id="UP000076512"/>
    </source>
</evidence>
<protein>
    <recommendedName>
        <fullName evidence="3">HTH cro/C1-type domain-containing protein</fullName>
    </recommendedName>
</protein>
<dbReference type="SUPFAM" id="SSF48452">
    <property type="entry name" value="TPR-like"/>
    <property type="match status" value="1"/>
</dbReference>
<evidence type="ECO:0000313" key="1">
    <source>
        <dbReference type="EMBL" id="KZM70467.1"/>
    </source>
</evidence>
<comment type="caution">
    <text evidence="1">The sequence shown here is derived from an EMBL/GenBank/DDBJ whole genome shotgun (WGS) entry which is preliminary data.</text>
</comment>
<dbReference type="EMBL" id="LWGR01000015">
    <property type="protein sequence ID" value="KZM70467.1"/>
    <property type="molecule type" value="Genomic_DNA"/>
</dbReference>
<sequence>MGHDAGRRCRGCGAPLARDNAAGHCATCVTSARGNLHRPPAMPPEFWDDAAIRSALAEQHMGRVIAAYRHHPSHATVVRQADVARWAGLSQARLSRLETGPPTKHLDDLAFWARLLDIPARLLWFQLPGTSPPPLAARSEPVVPPDGGRYRLLRFDDHLPPNEADIAAMQIFRDADRTYGGGHLYSEVLHYWNTRLAPRLFSGDDDPTPTVFAAAAGIVEMAGWMSHDAGHHDRASQQFRRALDLSKVGRDRQLTIHIHASRAHLELHQGDPVEAIREAYDAEMALSKAPFNPQLTARVLAMQARCFAVLGETRKVRTLLDRAEHSLGGGTPDVISPWISQFDLGSLASEAARSFRQLGDLTHAAKAAQRIIDLRPPDRTRSRALGQLTLAAILTDQGHPDHACALATDVLNRTGELASYLVVHQFADLRARLLRYHTSSTVNAFLDYLDHTIRAQTWLPHRQQPNPARHRSVIS</sequence>
<dbReference type="GO" id="GO:0003677">
    <property type="term" value="F:DNA binding"/>
    <property type="evidence" value="ECO:0007669"/>
    <property type="project" value="InterPro"/>
</dbReference>
<dbReference type="STRING" id="455432.AWN90_04105"/>
<name>A0A164JJP6_9NOCA</name>
<proteinExistence type="predicted"/>
<evidence type="ECO:0008006" key="3">
    <source>
        <dbReference type="Google" id="ProtNLM"/>
    </source>
</evidence>
<dbReference type="SUPFAM" id="SSF47413">
    <property type="entry name" value="lambda repressor-like DNA-binding domains"/>
    <property type="match status" value="1"/>
</dbReference>
<dbReference type="OrthoDB" id="3213425at2"/>
<dbReference type="InterPro" id="IPR001387">
    <property type="entry name" value="Cro/C1-type_HTH"/>
</dbReference>
<accession>A0A164JJP6</accession>
<dbReference type="Proteomes" id="UP000076512">
    <property type="component" value="Unassembled WGS sequence"/>
</dbReference>
<keyword evidence="2" id="KW-1185">Reference proteome</keyword>